<dbReference type="PATRIC" id="fig|1129794.4.peg.2415"/>
<gene>
    <name evidence="2" type="ORF">C427_2436</name>
</gene>
<accession>K7AN35</accession>
<dbReference type="AlphaFoldDB" id="K7AN35"/>
<name>K7AN35_9ALTE</name>
<proteinExistence type="predicted"/>
<dbReference type="STRING" id="1129794.C427_2436"/>
<dbReference type="Proteomes" id="UP000011864">
    <property type="component" value="Chromosome"/>
</dbReference>
<dbReference type="HOGENOM" id="CLU_1359318_0_0_6"/>
<dbReference type="eggNOG" id="ENOG502ZVVP">
    <property type="taxonomic scope" value="Bacteria"/>
</dbReference>
<feature type="region of interest" description="Disordered" evidence="1">
    <location>
        <begin position="168"/>
        <end position="191"/>
    </location>
</feature>
<dbReference type="RefSeq" id="WP_007636454.1">
    <property type="nucleotide sequence ID" value="NC_020514.1"/>
</dbReference>
<evidence type="ECO:0000256" key="1">
    <source>
        <dbReference type="SAM" id="MobiDB-lite"/>
    </source>
</evidence>
<evidence type="ECO:0000313" key="2">
    <source>
        <dbReference type="EMBL" id="AGH44545.1"/>
    </source>
</evidence>
<sequence>MISVTISQREALKTRHKRILVCRLKLGNVFYFITNDDLPVLFGGYTYQPSYLKDVGEIELTGTPKTEDTNIVIDGTDSVFFGLIQSQNWMNQSLIVTSLVYDADNTLILSKVAYDGLISDFDISTNGEYELTLKVSSIWKDFEKNSGIKTNYQSQSRHYPTDTAFEHSARATKASPWGKESTTRSGGGTTDYYSKFDLVQP</sequence>
<organism evidence="2 3">
    <name type="scientific">Paraglaciecola psychrophila 170</name>
    <dbReference type="NCBI Taxonomy" id="1129794"/>
    <lineage>
        <taxon>Bacteria</taxon>
        <taxon>Pseudomonadati</taxon>
        <taxon>Pseudomonadota</taxon>
        <taxon>Gammaproteobacteria</taxon>
        <taxon>Alteromonadales</taxon>
        <taxon>Alteromonadaceae</taxon>
        <taxon>Paraglaciecola</taxon>
    </lineage>
</organism>
<dbReference type="KEGG" id="gps:C427_2436"/>
<protein>
    <submittedName>
        <fullName evidence="2">Uncharacterized protein</fullName>
    </submittedName>
</protein>
<dbReference type="OrthoDB" id="8890623at2"/>
<reference evidence="2 3" key="1">
    <citation type="journal article" date="2013" name="Genome Announc.">
        <title>Complete Genome Sequence of Glaciecola psychrophila Strain 170T.</title>
        <authorList>
            <person name="Yin J."/>
            <person name="Chen J."/>
            <person name="Liu G."/>
            <person name="Yu Y."/>
            <person name="Song L."/>
            <person name="Wang X."/>
            <person name="Qu X."/>
        </authorList>
    </citation>
    <scope>NUCLEOTIDE SEQUENCE [LARGE SCALE GENOMIC DNA]</scope>
    <source>
        <strain evidence="2 3">170</strain>
    </source>
</reference>
<evidence type="ECO:0000313" key="3">
    <source>
        <dbReference type="Proteomes" id="UP000011864"/>
    </source>
</evidence>
<keyword evidence="3" id="KW-1185">Reference proteome</keyword>
<dbReference type="EMBL" id="CP003837">
    <property type="protein sequence ID" value="AGH44545.1"/>
    <property type="molecule type" value="Genomic_DNA"/>
</dbReference>